<evidence type="ECO:0000313" key="2">
    <source>
        <dbReference type="EMBL" id="SFU14145.1"/>
    </source>
</evidence>
<reference evidence="3" key="1">
    <citation type="submission" date="2016-10" db="EMBL/GenBank/DDBJ databases">
        <authorList>
            <person name="Varghese N."/>
            <person name="Submissions S."/>
        </authorList>
    </citation>
    <scope>NUCLEOTIDE SEQUENCE [LARGE SCALE GENOMIC DNA]</scope>
    <source>
        <strain evidence="3">DSM 23445</strain>
    </source>
</reference>
<name>A0A1I7DR61_9BACT</name>
<dbReference type="PROSITE" id="PS51257">
    <property type="entry name" value="PROKAR_LIPOPROTEIN"/>
    <property type="match status" value="1"/>
</dbReference>
<proteinExistence type="predicted"/>
<dbReference type="Proteomes" id="UP000199673">
    <property type="component" value="Unassembled WGS sequence"/>
</dbReference>
<evidence type="ECO:0000256" key="1">
    <source>
        <dbReference type="SAM" id="SignalP"/>
    </source>
</evidence>
<protein>
    <recommendedName>
        <fullName evidence="4">DUF4377 domain-containing protein</fullName>
    </recommendedName>
</protein>
<dbReference type="AlphaFoldDB" id="A0A1I7DR61"/>
<feature type="chain" id="PRO_5011556322" description="DUF4377 domain-containing protein" evidence="1">
    <location>
        <begin position="19"/>
        <end position="126"/>
    </location>
</feature>
<sequence length="126" mass="14019">MKSLFILFIALLFFTSCADDPEPDGVLIRVENNSEVDFKDVIVNSGSGDVAFGTIRDGKKSNYMAFESAYRYGFVSLLADEKELRIQPRDYVGETPLEIGFYTYKLGVITSNTGSPNLTLELVIDN</sequence>
<dbReference type="EMBL" id="FPBF01000007">
    <property type="protein sequence ID" value="SFU14145.1"/>
    <property type="molecule type" value="Genomic_DNA"/>
</dbReference>
<keyword evidence="3" id="KW-1185">Reference proteome</keyword>
<keyword evidence="1" id="KW-0732">Signal</keyword>
<evidence type="ECO:0008006" key="4">
    <source>
        <dbReference type="Google" id="ProtNLM"/>
    </source>
</evidence>
<dbReference type="RefSeq" id="WP_091697171.1">
    <property type="nucleotide sequence ID" value="NZ_FPBF01000007.1"/>
</dbReference>
<organism evidence="2 3">
    <name type="scientific">Algoriphagus locisalis</name>
    <dbReference type="NCBI Taxonomy" id="305507"/>
    <lineage>
        <taxon>Bacteria</taxon>
        <taxon>Pseudomonadati</taxon>
        <taxon>Bacteroidota</taxon>
        <taxon>Cytophagia</taxon>
        <taxon>Cytophagales</taxon>
        <taxon>Cyclobacteriaceae</taxon>
        <taxon>Algoriphagus</taxon>
    </lineage>
</organism>
<evidence type="ECO:0000313" key="3">
    <source>
        <dbReference type="Proteomes" id="UP000199673"/>
    </source>
</evidence>
<feature type="signal peptide" evidence="1">
    <location>
        <begin position="1"/>
        <end position="18"/>
    </location>
</feature>
<dbReference type="STRING" id="305507.SAMN04489724_4322"/>
<gene>
    <name evidence="2" type="ORF">SAMN04489724_4322</name>
</gene>
<dbReference type="OrthoDB" id="980950at2"/>
<accession>A0A1I7DR61</accession>